<gene>
    <name evidence="1" type="ORF">Pcinc_010696</name>
</gene>
<proteinExistence type="predicted"/>
<evidence type="ECO:0000313" key="2">
    <source>
        <dbReference type="Proteomes" id="UP001286313"/>
    </source>
</evidence>
<dbReference type="EMBL" id="JAWQEG010000831">
    <property type="protein sequence ID" value="KAK3885042.1"/>
    <property type="molecule type" value="Genomic_DNA"/>
</dbReference>
<accession>A0AAE1G2I8</accession>
<dbReference type="Proteomes" id="UP001286313">
    <property type="component" value="Unassembled WGS sequence"/>
</dbReference>
<reference evidence="1" key="1">
    <citation type="submission" date="2023-10" db="EMBL/GenBank/DDBJ databases">
        <title>Genome assemblies of two species of porcelain crab, Petrolisthes cinctipes and Petrolisthes manimaculis (Anomura: Porcellanidae).</title>
        <authorList>
            <person name="Angst P."/>
        </authorList>
    </citation>
    <scope>NUCLEOTIDE SEQUENCE</scope>
    <source>
        <strain evidence="1">PB745_01</strain>
        <tissue evidence="1">Gill</tissue>
    </source>
</reference>
<sequence>MVALINKLPGPEGLPLLGNSLQSSIVRFPCLHGVRHCERDSRVVDTSIPRNQRDMGMVLFRHGRMKFRQDHRYQRDMGGVVLSCPHTEFKRRKC</sequence>
<evidence type="ECO:0000313" key="1">
    <source>
        <dbReference type="EMBL" id="KAK3885042.1"/>
    </source>
</evidence>
<keyword evidence="2" id="KW-1185">Reference proteome</keyword>
<protein>
    <submittedName>
        <fullName evidence="1">Uncharacterized protein</fullName>
    </submittedName>
</protein>
<dbReference type="AlphaFoldDB" id="A0AAE1G2I8"/>
<comment type="caution">
    <text evidence="1">The sequence shown here is derived from an EMBL/GenBank/DDBJ whole genome shotgun (WGS) entry which is preliminary data.</text>
</comment>
<organism evidence="1 2">
    <name type="scientific">Petrolisthes cinctipes</name>
    <name type="common">Flat porcelain crab</name>
    <dbReference type="NCBI Taxonomy" id="88211"/>
    <lineage>
        <taxon>Eukaryota</taxon>
        <taxon>Metazoa</taxon>
        <taxon>Ecdysozoa</taxon>
        <taxon>Arthropoda</taxon>
        <taxon>Crustacea</taxon>
        <taxon>Multicrustacea</taxon>
        <taxon>Malacostraca</taxon>
        <taxon>Eumalacostraca</taxon>
        <taxon>Eucarida</taxon>
        <taxon>Decapoda</taxon>
        <taxon>Pleocyemata</taxon>
        <taxon>Anomura</taxon>
        <taxon>Galatheoidea</taxon>
        <taxon>Porcellanidae</taxon>
        <taxon>Petrolisthes</taxon>
    </lineage>
</organism>
<name>A0AAE1G2I8_PETCI</name>